<dbReference type="InterPro" id="IPR009827">
    <property type="entry name" value="MatC_N"/>
</dbReference>
<name>A0A9D2RKB1_9FIRM</name>
<sequence>MNMAVLSLIVLAVVVAIGFIKKINIGFAAVGAAYVLGIAGGMTSSEIISGFNSSLFVTMVGVTFLFGLASVNGTLDLFSKKVVALVGKRTYLIPILMFFLSAFISAIGPGHIATGILMTTFAMYLAFEMDINPFATALYAKLGANAGCASPLAITGVLAKNLSEPLGYGGFALHLFLSTLLSGFVFTLILYIAYKGFQVKAENPMKWSDIPKFNRSQRITMTAIGIVVVCCIGFKLDTGLFAFAAATVLVLLGCVEEKKAIKGIPWGTLILIVGVGLLVNVITELGGIALISDFLTSFMNEHTAAPIMAASSGILSWVSSTTGVVMPTMFPIAAEIAQTLQGANYVELISAITATSFAAAISPLSTGGAIIMSSYSAAREVSNEQMNRMFRTLFLLSVANVGVNVLMAALGVFGLGGLI</sequence>
<evidence type="ECO:0000313" key="3">
    <source>
        <dbReference type="EMBL" id="HJB07205.1"/>
    </source>
</evidence>
<evidence type="ECO:0000259" key="2">
    <source>
        <dbReference type="Pfam" id="PF07158"/>
    </source>
</evidence>
<feature type="transmembrane region" description="Helical" evidence="1">
    <location>
        <begin position="26"/>
        <end position="43"/>
    </location>
</feature>
<dbReference type="Proteomes" id="UP000886804">
    <property type="component" value="Unassembled WGS sequence"/>
</dbReference>
<dbReference type="AlphaFoldDB" id="A0A9D2RKB1"/>
<feature type="transmembrane region" description="Helical" evidence="1">
    <location>
        <begin position="348"/>
        <end position="372"/>
    </location>
</feature>
<dbReference type="EMBL" id="DWYS01000059">
    <property type="protein sequence ID" value="HJB07205.1"/>
    <property type="molecule type" value="Genomic_DNA"/>
</dbReference>
<protein>
    <submittedName>
        <fullName evidence="3">C4-dicarboxylate ABC transporter</fullName>
    </submittedName>
</protein>
<evidence type="ECO:0000313" key="4">
    <source>
        <dbReference type="Proteomes" id="UP000886804"/>
    </source>
</evidence>
<keyword evidence="1" id="KW-1133">Transmembrane helix</keyword>
<feature type="transmembrane region" description="Helical" evidence="1">
    <location>
        <begin position="171"/>
        <end position="194"/>
    </location>
</feature>
<feature type="transmembrane region" description="Helical" evidence="1">
    <location>
        <begin position="138"/>
        <end position="159"/>
    </location>
</feature>
<feature type="transmembrane region" description="Helical" evidence="1">
    <location>
        <begin position="55"/>
        <end position="75"/>
    </location>
</feature>
<organism evidence="3 4">
    <name type="scientific">Candidatus Enterocloster faecavium</name>
    <dbReference type="NCBI Taxonomy" id="2838560"/>
    <lineage>
        <taxon>Bacteria</taxon>
        <taxon>Bacillati</taxon>
        <taxon>Bacillota</taxon>
        <taxon>Clostridia</taxon>
        <taxon>Lachnospirales</taxon>
        <taxon>Lachnospiraceae</taxon>
        <taxon>Enterocloster</taxon>
    </lineage>
</organism>
<dbReference type="Pfam" id="PF07158">
    <property type="entry name" value="MatC_N"/>
    <property type="match status" value="1"/>
</dbReference>
<comment type="caution">
    <text evidence="3">The sequence shown here is derived from an EMBL/GenBank/DDBJ whole genome shotgun (WGS) entry which is preliminary data.</text>
</comment>
<proteinExistence type="predicted"/>
<reference evidence="3" key="1">
    <citation type="journal article" date="2021" name="PeerJ">
        <title>Extensive microbial diversity within the chicken gut microbiome revealed by metagenomics and culture.</title>
        <authorList>
            <person name="Gilroy R."/>
            <person name="Ravi A."/>
            <person name="Getino M."/>
            <person name="Pursley I."/>
            <person name="Horton D.L."/>
            <person name="Alikhan N.F."/>
            <person name="Baker D."/>
            <person name="Gharbi K."/>
            <person name="Hall N."/>
            <person name="Watson M."/>
            <person name="Adriaenssens E.M."/>
            <person name="Foster-Nyarko E."/>
            <person name="Jarju S."/>
            <person name="Secka A."/>
            <person name="Antonio M."/>
            <person name="Oren A."/>
            <person name="Chaudhuri R.R."/>
            <person name="La Ragione R."/>
            <person name="Hildebrand F."/>
            <person name="Pallen M.J."/>
        </authorList>
    </citation>
    <scope>NUCLEOTIDE SEQUENCE</scope>
    <source>
        <strain evidence="3">CHK188-4685</strain>
    </source>
</reference>
<feature type="transmembrane region" description="Helical" evidence="1">
    <location>
        <begin position="268"/>
        <end position="291"/>
    </location>
</feature>
<accession>A0A9D2RKB1</accession>
<gene>
    <name evidence="3" type="ORF">H9716_05000</name>
</gene>
<keyword evidence="1" id="KW-0812">Transmembrane</keyword>
<feature type="domain" description="Dicarboxylate carrier MatC N-terminal" evidence="2">
    <location>
        <begin position="1"/>
        <end position="147"/>
    </location>
</feature>
<feature type="transmembrane region" description="Helical" evidence="1">
    <location>
        <begin position="215"/>
        <end position="234"/>
    </location>
</feature>
<reference evidence="3" key="2">
    <citation type="submission" date="2021-04" db="EMBL/GenBank/DDBJ databases">
        <authorList>
            <person name="Gilroy R."/>
        </authorList>
    </citation>
    <scope>NUCLEOTIDE SEQUENCE</scope>
    <source>
        <strain evidence="3">CHK188-4685</strain>
    </source>
</reference>
<evidence type="ECO:0000256" key="1">
    <source>
        <dbReference type="SAM" id="Phobius"/>
    </source>
</evidence>
<feature type="transmembrane region" description="Helical" evidence="1">
    <location>
        <begin position="393"/>
        <end position="416"/>
    </location>
</feature>
<keyword evidence="1" id="KW-0472">Membrane</keyword>
<feature type="transmembrane region" description="Helical" evidence="1">
    <location>
        <begin position="95"/>
        <end position="126"/>
    </location>
</feature>